<reference evidence="3" key="3">
    <citation type="submission" date="2018-08" db="UniProtKB">
        <authorList>
            <consortium name="EnsemblPlants"/>
        </authorList>
    </citation>
    <scope>IDENTIFICATION</scope>
    <source>
        <strain evidence="3">cv. Bd21</strain>
    </source>
</reference>
<dbReference type="KEGG" id="bdi:100837474"/>
<dbReference type="EnsemblPlants" id="PNT72369">
    <property type="protein sequence ID" value="PNT72369"/>
    <property type="gene ID" value="BRADI_2g43155v3"/>
</dbReference>
<evidence type="ECO:0000313" key="3">
    <source>
        <dbReference type="EnsemblPlants" id="PNT72369"/>
    </source>
</evidence>
<reference evidence="2 3" key="1">
    <citation type="journal article" date="2010" name="Nature">
        <title>Genome sequencing and analysis of the model grass Brachypodium distachyon.</title>
        <authorList>
            <consortium name="International Brachypodium Initiative"/>
        </authorList>
    </citation>
    <scope>NUCLEOTIDE SEQUENCE [LARGE SCALE GENOMIC DNA]</scope>
    <source>
        <strain evidence="2">Bd21</strain>
        <strain evidence="3">cv. Bd21</strain>
    </source>
</reference>
<accession>A0A2K2DDN0</accession>
<keyword evidence="4" id="KW-1185">Reference proteome</keyword>
<feature type="compositionally biased region" description="Low complexity" evidence="1">
    <location>
        <begin position="44"/>
        <end position="54"/>
    </location>
</feature>
<name>A0A2K2DDN0_BRADI</name>
<dbReference type="OrthoDB" id="440455at2759"/>
<dbReference type="STRING" id="15368.A0A2K2DDN0"/>
<dbReference type="AlphaFoldDB" id="A0A2K2DDN0"/>
<dbReference type="Gramene" id="PNT72369">
    <property type="protein sequence ID" value="PNT72369"/>
    <property type="gene ID" value="BRADI_2g43155v3"/>
</dbReference>
<organism evidence="2">
    <name type="scientific">Brachypodium distachyon</name>
    <name type="common">Purple false brome</name>
    <name type="synonym">Trachynia distachya</name>
    <dbReference type="NCBI Taxonomy" id="15368"/>
    <lineage>
        <taxon>Eukaryota</taxon>
        <taxon>Viridiplantae</taxon>
        <taxon>Streptophyta</taxon>
        <taxon>Embryophyta</taxon>
        <taxon>Tracheophyta</taxon>
        <taxon>Spermatophyta</taxon>
        <taxon>Magnoliopsida</taxon>
        <taxon>Liliopsida</taxon>
        <taxon>Poales</taxon>
        <taxon>Poaceae</taxon>
        <taxon>BOP clade</taxon>
        <taxon>Pooideae</taxon>
        <taxon>Stipodae</taxon>
        <taxon>Brachypodieae</taxon>
        <taxon>Brachypodium</taxon>
    </lineage>
</organism>
<reference evidence="2" key="2">
    <citation type="submission" date="2017-06" db="EMBL/GenBank/DDBJ databases">
        <title>WGS assembly of Brachypodium distachyon.</title>
        <authorList>
            <consortium name="The International Brachypodium Initiative"/>
            <person name="Lucas S."/>
            <person name="Harmon-Smith M."/>
            <person name="Lail K."/>
            <person name="Tice H."/>
            <person name="Grimwood J."/>
            <person name="Bruce D."/>
            <person name="Barry K."/>
            <person name="Shu S."/>
            <person name="Lindquist E."/>
            <person name="Wang M."/>
            <person name="Pitluck S."/>
            <person name="Vogel J.P."/>
            <person name="Garvin D.F."/>
            <person name="Mockler T.C."/>
            <person name="Schmutz J."/>
            <person name="Rokhsar D."/>
            <person name="Bevan M.W."/>
        </authorList>
    </citation>
    <scope>NUCLEOTIDE SEQUENCE</scope>
    <source>
        <strain evidence="2">Bd21</strain>
    </source>
</reference>
<proteinExistence type="predicted"/>
<evidence type="ECO:0000313" key="4">
    <source>
        <dbReference type="Proteomes" id="UP000008810"/>
    </source>
</evidence>
<dbReference type="GeneID" id="100837474"/>
<gene>
    <name evidence="3" type="primary">LOC100837474</name>
    <name evidence="2" type="ORF">BRADI_2g43155v3</name>
</gene>
<evidence type="ECO:0000313" key="2">
    <source>
        <dbReference type="EMBL" id="PNT72369.1"/>
    </source>
</evidence>
<dbReference type="EMBL" id="CM000881">
    <property type="protein sequence ID" value="PNT72369.1"/>
    <property type="molecule type" value="Genomic_DNA"/>
</dbReference>
<feature type="region of interest" description="Disordered" evidence="1">
    <location>
        <begin position="18"/>
        <end position="54"/>
    </location>
</feature>
<protein>
    <submittedName>
        <fullName evidence="2 3">Uncharacterized protein</fullName>
    </submittedName>
</protein>
<dbReference type="PANTHER" id="PTHR31245">
    <property type="entry name" value="UBIQUITIN SYSTEM COMPONENT CUE PROTEIN"/>
    <property type="match status" value="1"/>
</dbReference>
<dbReference type="PANTHER" id="PTHR31245:SF28">
    <property type="entry name" value="OS01G0610000 PROTEIN"/>
    <property type="match status" value="1"/>
</dbReference>
<dbReference type="Proteomes" id="UP000008810">
    <property type="component" value="Chromosome 2"/>
</dbReference>
<dbReference type="RefSeq" id="XP_003566866.1">
    <property type="nucleotide sequence ID" value="XM_003566818.3"/>
</dbReference>
<sequence>MTSSMAEEDLQSVLEQMLQLRLDSPQDSSDDGGVTALPDGATDQVQAQSAAAPGAAVNPSVEWAEIIVSEMMSATSLDDGRSRAVRILEAFGASVIGSRAAKMMGDKDRELGAALRQNTILKRAVIVQHRRQLEGEGKTKELQGMVAEYREKVRQLEISNYALSMHLRNAGPESSVPGPYHPEVF</sequence>
<evidence type="ECO:0000256" key="1">
    <source>
        <dbReference type="SAM" id="MobiDB-lite"/>
    </source>
</evidence>